<evidence type="ECO:0000256" key="3">
    <source>
        <dbReference type="ARBA" id="ARBA00022692"/>
    </source>
</evidence>
<feature type="transmembrane region" description="Helical" evidence="9">
    <location>
        <begin position="147"/>
        <end position="167"/>
    </location>
</feature>
<comment type="similarity">
    <text evidence="7">Belongs to the CidB/LrgB family. CidB subfamily.</text>
</comment>
<feature type="transmembrane region" description="Helical" evidence="9">
    <location>
        <begin position="203"/>
        <end position="227"/>
    </location>
</feature>
<evidence type="ECO:0000256" key="9">
    <source>
        <dbReference type="SAM" id="Phobius"/>
    </source>
</evidence>
<evidence type="ECO:0000256" key="4">
    <source>
        <dbReference type="ARBA" id="ARBA00022989"/>
    </source>
</evidence>
<feature type="transmembrane region" description="Helical" evidence="9">
    <location>
        <begin position="62"/>
        <end position="79"/>
    </location>
</feature>
<comment type="function">
    <text evidence="6">Increases the activity of extracellular murein hydrolases possibly by mediating their export via hole formation. Inhibited by the antiholin-like proteins LrgAB. In an unstressed cell, the LrgAB products probably inhibit the function of the CidAB proteins. When a cell is stressed by the addition of antibiotics or by other factors in the environment, the CidAB proteins possibly oligomerize within the bacterial cell membrane, creating lesions that disrupt the proton motive force, which in turn results in loss of cell viability. These lesions are also hypothesized to regulate the subsequent cell lysis by either allowing the murein hydrolases access to the cell wall substrate and/or regulating their activity by a possible change in the cell wall pH that results from loss of membrane potential.</text>
</comment>
<evidence type="ECO:0000256" key="2">
    <source>
        <dbReference type="ARBA" id="ARBA00022475"/>
    </source>
</evidence>
<evidence type="ECO:0000256" key="7">
    <source>
        <dbReference type="ARBA" id="ARBA00038265"/>
    </source>
</evidence>
<evidence type="ECO:0000313" key="10">
    <source>
        <dbReference type="EMBL" id="KYH13966.1"/>
    </source>
</evidence>
<protein>
    <recommendedName>
        <fullName evidence="8">Holin-like protein CidB</fullName>
    </recommendedName>
</protein>
<keyword evidence="5 9" id="KW-0472">Membrane</keyword>
<keyword evidence="3 9" id="KW-0812">Transmembrane</keyword>
<dbReference type="PANTHER" id="PTHR30249:SF17">
    <property type="entry name" value="HOLIN-LIKE PROTEIN CIDB"/>
    <property type="match status" value="1"/>
</dbReference>
<keyword evidence="2" id="KW-1003">Cell membrane</keyword>
<dbReference type="InterPro" id="IPR007300">
    <property type="entry name" value="CidB/LrgB"/>
</dbReference>
<comment type="caution">
    <text evidence="10">The sequence shown here is derived from an EMBL/GenBank/DDBJ whole genome shotgun (WGS) entry which is preliminary data.</text>
</comment>
<accession>A0A151A3P0</accession>
<keyword evidence="4 9" id="KW-1133">Transmembrane helix</keyword>
<evidence type="ECO:0000256" key="8">
    <source>
        <dbReference type="ARBA" id="ARBA00039710"/>
    </source>
</evidence>
<evidence type="ECO:0000256" key="5">
    <source>
        <dbReference type="ARBA" id="ARBA00023136"/>
    </source>
</evidence>
<feature type="transmembrane region" description="Helical" evidence="9">
    <location>
        <begin position="31"/>
        <end position="50"/>
    </location>
</feature>
<feature type="transmembrane region" description="Helical" evidence="9">
    <location>
        <begin position="91"/>
        <end position="110"/>
    </location>
</feature>
<evidence type="ECO:0000256" key="1">
    <source>
        <dbReference type="ARBA" id="ARBA00004651"/>
    </source>
</evidence>
<comment type="subcellular location">
    <subcellularLocation>
        <location evidence="1">Cell membrane</location>
        <topology evidence="1">Multi-pass membrane protein</topology>
    </subcellularLocation>
</comment>
<proteinExistence type="inferred from homology"/>
<evidence type="ECO:0000313" key="11">
    <source>
        <dbReference type="Proteomes" id="UP000075418"/>
    </source>
</evidence>
<sequence length="228" mass="25042">MILLKTILMIILTIVVFFLSTKLQARYRNPLLNPALITALFIIIVLLLFGQDYDDYMLGGKWINYLLSCSVVSLAMPLYQHRHKIMKHAPVIFTSVLTAVFINFLIVYGALKILGFSKLTIITMLPRSITAAVGIQVSQQLGGNETLTVLFIMATGLLGSMAGEYLISIAKFKSSIARGLSYGNAAHGFGTAKALEYDFESGAYSSIGMILTAILSSILIPLFILIFY</sequence>
<dbReference type="EMBL" id="LUGM01000002">
    <property type="protein sequence ID" value="KYH13966.1"/>
    <property type="molecule type" value="Genomic_DNA"/>
</dbReference>
<evidence type="ECO:0000256" key="6">
    <source>
        <dbReference type="ARBA" id="ARBA00037291"/>
    </source>
</evidence>
<reference evidence="10 11" key="1">
    <citation type="submission" date="2016-02" db="EMBL/GenBank/DDBJ databases">
        <title>Draft genome sequence of hydrocarbon degrading Staphylococcus saprophyticus Strain CNV2, isolated from crude-oil contaminated soil from Noonmati Oil Refinery, Guwahati, Assam, India.</title>
        <authorList>
            <person name="Mukherjee A."/>
            <person name="Chettri B."/>
            <person name="Langpoklakpam J."/>
            <person name="Singh A.K."/>
            <person name="Chattopadhyay D.J."/>
        </authorList>
    </citation>
    <scope>NUCLEOTIDE SEQUENCE [LARGE SCALE GENOMIC DNA]</scope>
    <source>
        <strain evidence="10 11">CNV2</strain>
    </source>
</reference>
<dbReference type="GO" id="GO:0005886">
    <property type="term" value="C:plasma membrane"/>
    <property type="evidence" value="ECO:0007669"/>
    <property type="project" value="UniProtKB-SubCell"/>
</dbReference>
<dbReference type="RefSeq" id="WP_061854193.1">
    <property type="nucleotide sequence ID" value="NZ_LUGM01000002.1"/>
</dbReference>
<dbReference type="Proteomes" id="UP000075418">
    <property type="component" value="Unassembled WGS sequence"/>
</dbReference>
<name>A0A151A3P0_9STAP</name>
<organism evidence="10 11">
    <name type="scientific">Staphylococcus kloosii</name>
    <dbReference type="NCBI Taxonomy" id="29384"/>
    <lineage>
        <taxon>Bacteria</taxon>
        <taxon>Bacillati</taxon>
        <taxon>Bacillota</taxon>
        <taxon>Bacilli</taxon>
        <taxon>Bacillales</taxon>
        <taxon>Staphylococcaceae</taxon>
        <taxon>Staphylococcus</taxon>
    </lineage>
</organism>
<gene>
    <name evidence="10" type="ORF">A0131_04005</name>
</gene>
<feature type="transmembrane region" description="Helical" evidence="9">
    <location>
        <begin position="6"/>
        <end position="24"/>
    </location>
</feature>
<dbReference type="Pfam" id="PF04172">
    <property type="entry name" value="LrgB"/>
    <property type="match status" value="1"/>
</dbReference>
<dbReference type="PANTHER" id="PTHR30249">
    <property type="entry name" value="PUTATIVE SEROTONIN TRANSPORTER"/>
    <property type="match status" value="1"/>
</dbReference>
<dbReference type="AlphaFoldDB" id="A0A151A3P0"/>